<keyword evidence="8" id="KW-1185">Reference proteome</keyword>
<comment type="subcellular location">
    <subcellularLocation>
        <location evidence="1">Membrane</location>
    </subcellularLocation>
</comment>
<protein>
    <submittedName>
        <fullName evidence="7">Mesothelin-like protein</fullName>
    </submittedName>
</protein>
<dbReference type="EMBL" id="VCAZ01000191">
    <property type="protein sequence ID" value="TTE81781.1"/>
    <property type="molecule type" value="Genomic_DNA"/>
</dbReference>
<evidence type="ECO:0000256" key="6">
    <source>
        <dbReference type="ARBA" id="ARBA00023180"/>
    </source>
</evidence>
<dbReference type="GO" id="GO:0007160">
    <property type="term" value="P:cell-matrix adhesion"/>
    <property type="evidence" value="ECO:0007669"/>
    <property type="project" value="TreeGrafter"/>
</dbReference>
<name>A0A556VAI2_BAGYA</name>
<keyword evidence="5" id="KW-0472">Membrane</keyword>
<dbReference type="OrthoDB" id="9329195at2759"/>
<comment type="caution">
    <text evidence="7">The sequence shown here is derived from an EMBL/GenBank/DDBJ whole genome shotgun (WGS) entry which is preliminary data.</text>
</comment>
<dbReference type="InterPro" id="IPR026664">
    <property type="entry name" value="Stereocilin-rel"/>
</dbReference>
<comment type="similarity">
    <text evidence="2">Belongs to the mesothelin family.</text>
</comment>
<organism evidence="7 8">
    <name type="scientific">Bagarius yarrelli</name>
    <name type="common">Goonch</name>
    <name type="synonym">Bagrus yarrelli</name>
    <dbReference type="NCBI Taxonomy" id="175774"/>
    <lineage>
        <taxon>Eukaryota</taxon>
        <taxon>Metazoa</taxon>
        <taxon>Chordata</taxon>
        <taxon>Craniata</taxon>
        <taxon>Vertebrata</taxon>
        <taxon>Euteleostomi</taxon>
        <taxon>Actinopterygii</taxon>
        <taxon>Neopterygii</taxon>
        <taxon>Teleostei</taxon>
        <taxon>Ostariophysi</taxon>
        <taxon>Siluriformes</taxon>
        <taxon>Sisoridae</taxon>
        <taxon>Sisorinae</taxon>
        <taxon>Bagarius</taxon>
    </lineage>
</organism>
<evidence type="ECO:0000256" key="3">
    <source>
        <dbReference type="ARBA" id="ARBA00022729"/>
    </source>
</evidence>
<keyword evidence="6" id="KW-0325">Glycoprotein</keyword>
<dbReference type="GO" id="GO:0016020">
    <property type="term" value="C:membrane"/>
    <property type="evidence" value="ECO:0007669"/>
    <property type="project" value="UniProtKB-SubCell"/>
</dbReference>
<dbReference type="PANTHER" id="PTHR23412">
    <property type="entry name" value="STEREOCILIN RELATED"/>
    <property type="match status" value="1"/>
</dbReference>
<keyword evidence="3" id="KW-0732">Signal</keyword>
<evidence type="ECO:0000256" key="1">
    <source>
        <dbReference type="ARBA" id="ARBA00004370"/>
    </source>
</evidence>
<keyword evidence="4" id="KW-0130">Cell adhesion</keyword>
<evidence type="ECO:0000256" key="4">
    <source>
        <dbReference type="ARBA" id="ARBA00022889"/>
    </source>
</evidence>
<gene>
    <name evidence="7" type="ORF">Baya_14991</name>
</gene>
<evidence type="ECO:0000256" key="2">
    <source>
        <dbReference type="ARBA" id="ARBA00011016"/>
    </source>
</evidence>
<evidence type="ECO:0000256" key="5">
    <source>
        <dbReference type="ARBA" id="ARBA00023136"/>
    </source>
</evidence>
<sequence>MRERHIFPLLLSGVLSFGTFSTALHGRGSFDLLKTRLETNDSTSAFLKCVGVPTDPGAMDQQILGLKALLDALLDVFVFMDSGLKGSPLMNVSAGLSINSTALWQDDDIIRMWLQIKFTPLLSTVSQNFLTCLGYTNFSCQTYQTVFVCMLGCVHPSDTTEDWLIKNFGSFSVLAQIRDFGSINRFFNGLNVLHLLSMEQKAALMLYPESAGLNNDSLSVVLSNLMSSLSDEDVNTFNGTAWNAGFPLTYSSSPQDTLTQTVNSFMTAFSPVGSFVREFVSLTHQQDLSSMRSATLVQAMLNWTLAELAAPYKNSTNQTTNQTMFNSTDVNSWFAHVVVPVLNRFISSDIPAELTAVFHNVFYLENPVNTSQDTCNVTLNGQCANFSSEDSPFRDILERIHDPTHTDLSNEIFVSMWFHIKLKPLLPKLTPDYLLCLSAKPFSCQTFQILVKEMSNHLFLMSENTSRAVYENFIIPFLIQQNSTGACMLNSSSEWILKNLNKFSHFATVKEMYILNPKFDALEALPALTLSQIAEVIIVEDLPRLPDKEKLIDIVFSNFLTSETRRRQLPQLVLFISQMNTMDVLGSLSLAQLVQVSTSPDLVSTSAQVNQVMNKVPDSELGLFFTKLSYTLTVFDRVNLKDSMLPDSEVEQWLGIRLPPFISNIQTSQIPLFFSMIIQRSCNISQQGVALLNSTQSKPLLLNCYNNQSYYSFLKLYFMGFQFPSLSTFLSLMPPGRMSEKPPSSSSLASQTLQCVWPRAISATSQVDVDRWFNVTLVQYLPYLSSQMISSTQMSIASCFAFRKFVSVLGKNNSVNGITKQEVYTSIQSYLTTENQPKCYNPSDPMLNSTAWFYQYIGDFITFISVDDLQQFGGIKLQQFTLDKQNLELFRYNNVRQDVITVYTNMLYDANPDFNILFLPKSFWCSAPAGGFLELTQSDAVNITKSLQRQCTNIDPTVSAALMSNVATLTPDVIEALGKSITGLNVGQITDCSPSTLLSSLSFLSSVDGWSQSQALVIIGSLLTSGVFKITSVESLQQLGSLLIGVPSTWFSFISGDSLLTALQSQTFLSNVANTPITTQQIIVNQIISVNSSSDTVVQNMPESMTTLIPRPSLLFLTQHSATTLNQKQWTRDQANLIFENVAAEFPNADNISFQVLQGFTCTRVQKFSSLKVKNLIRGCRRRGNTKINLQESQVQPSQCQAYYSALGDANFSVFSSTLAFRRNILFTNARQCLGISGTSLNQTQLDVMGRMVCVFNSTYILNSHSSLLEKIKLCDTLTEEQSSAVESVLLSGNTIYGAPASWNGSTLNALGDLPLYLSSTFWAYLTQGEKMKFLRKFIPGLMSRGLSRATIFTLITKAGKESRSSTRSLLRFKRDTACTAGEITQVQASDASFPFGYDMNQFNVCLSVQTLKENLGAITGKATGSEYQKIILDKLNQAYPNGISDQVLQVLGPASRAASTTDISKWNVTMIDTLAALMRPLANALSVSHCSLEQKQLLFSIAQLSYRSLSTKPTTNTDLTVREVQGLLGVNVPDLKTYESNAVVHSWISRQLQSDLDTLGIGLTGGRAGPTTATVSPITTKPTGACSSVFTLFGLQKLLFYIAVTMATLQLFH</sequence>
<proteinExistence type="inferred from homology"/>
<dbReference type="PANTHER" id="PTHR23412:SF6">
    <property type="entry name" value="MESOTHELIN"/>
    <property type="match status" value="1"/>
</dbReference>
<dbReference type="InterPro" id="IPR010335">
    <property type="entry name" value="Mesothelin"/>
</dbReference>
<dbReference type="Pfam" id="PF06060">
    <property type="entry name" value="Mesothelin"/>
    <property type="match status" value="2"/>
</dbReference>
<evidence type="ECO:0000313" key="7">
    <source>
        <dbReference type="EMBL" id="TTE81781.1"/>
    </source>
</evidence>
<dbReference type="Proteomes" id="UP000319801">
    <property type="component" value="Unassembled WGS sequence"/>
</dbReference>
<evidence type="ECO:0000313" key="8">
    <source>
        <dbReference type="Proteomes" id="UP000319801"/>
    </source>
</evidence>
<reference evidence="7 8" key="1">
    <citation type="journal article" date="2019" name="Genome Biol. Evol.">
        <title>Whole-Genome Sequencing of the Giant Devil Catfish, Bagarius yarrelli.</title>
        <authorList>
            <person name="Jiang W."/>
            <person name="Lv Y."/>
            <person name="Cheng L."/>
            <person name="Yang K."/>
            <person name="Chao B."/>
            <person name="Wang X."/>
            <person name="Li Y."/>
            <person name="Pan X."/>
            <person name="You X."/>
            <person name="Zhang Y."/>
            <person name="Yang J."/>
            <person name="Li J."/>
            <person name="Zhang X."/>
            <person name="Liu S."/>
            <person name="Sun C."/>
            <person name="Yang J."/>
            <person name="Shi Q."/>
        </authorList>
    </citation>
    <scope>NUCLEOTIDE SEQUENCE [LARGE SCALE GENOMIC DNA]</scope>
    <source>
        <strain evidence="7">JWS20170419001</strain>
        <tissue evidence="7">Muscle</tissue>
    </source>
</reference>
<dbReference type="GO" id="GO:0009986">
    <property type="term" value="C:cell surface"/>
    <property type="evidence" value="ECO:0007669"/>
    <property type="project" value="TreeGrafter"/>
</dbReference>
<accession>A0A556VAI2</accession>